<dbReference type="KEGG" id="kne:92179889"/>
<reference evidence="5 6" key="1">
    <citation type="journal article" date="2024" name="bioRxiv">
        <title>Comparative genomics of Cryptococcus and Kwoniella reveals pathogenesis evolution and contrasting karyotype dynamics via intercentromeric recombination or chromosome fusion.</title>
        <authorList>
            <person name="Coelho M.A."/>
            <person name="David-Palma M."/>
            <person name="Shea T."/>
            <person name="Bowers K."/>
            <person name="McGinley-Smith S."/>
            <person name="Mohammad A.W."/>
            <person name="Gnirke A."/>
            <person name="Yurkov A.M."/>
            <person name="Nowrousian M."/>
            <person name="Sun S."/>
            <person name="Cuomo C.A."/>
            <person name="Heitman J."/>
        </authorList>
    </citation>
    <scope>NUCLEOTIDE SEQUENCE [LARGE SCALE GENOMIC DNA]</scope>
    <source>
        <strain evidence="5 6">CBS 13917</strain>
    </source>
</reference>
<dbReference type="Gene3D" id="4.10.240.10">
    <property type="entry name" value="Zn(2)-C6 fungal-type DNA-binding domain"/>
    <property type="match status" value="1"/>
</dbReference>
<dbReference type="InterPro" id="IPR001138">
    <property type="entry name" value="Zn2Cys6_DnaBD"/>
</dbReference>
<dbReference type="PANTHER" id="PTHR31001">
    <property type="entry name" value="UNCHARACTERIZED TRANSCRIPTIONAL REGULATORY PROTEIN"/>
    <property type="match status" value="1"/>
</dbReference>
<feature type="domain" description="Zn(2)-C6 fungal-type" evidence="4">
    <location>
        <begin position="15"/>
        <end position="46"/>
    </location>
</feature>
<accession>A0AAW0YZ58</accession>
<feature type="region of interest" description="Disordered" evidence="3">
    <location>
        <begin position="86"/>
        <end position="106"/>
    </location>
</feature>
<comment type="subcellular location">
    <subcellularLocation>
        <location evidence="1">Nucleus</location>
    </subcellularLocation>
</comment>
<keyword evidence="6" id="KW-1185">Reference proteome</keyword>
<dbReference type="GO" id="GO:0005634">
    <property type="term" value="C:nucleus"/>
    <property type="evidence" value="ECO:0007669"/>
    <property type="project" value="UniProtKB-SubCell"/>
</dbReference>
<dbReference type="SMART" id="SM00066">
    <property type="entry name" value="GAL4"/>
    <property type="match status" value="1"/>
</dbReference>
<organism evidence="5 6">
    <name type="scientific">Kwoniella newhampshirensis</name>
    <dbReference type="NCBI Taxonomy" id="1651941"/>
    <lineage>
        <taxon>Eukaryota</taxon>
        <taxon>Fungi</taxon>
        <taxon>Dikarya</taxon>
        <taxon>Basidiomycota</taxon>
        <taxon>Agaricomycotina</taxon>
        <taxon>Tremellomycetes</taxon>
        <taxon>Tremellales</taxon>
        <taxon>Cryptococcaceae</taxon>
        <taxon>Kwoniella</taxon>
    </lineage>
</organism>
<dbReference type="InterPro" id="IPR050613">
    <property type="entry name" value="Sec_Metabolite_Reg"/>
</dbReference>
<evidence type="ECO:0000256" key="3">
    <source>
        <dbReference type="SAM" id="MobiDB-lite"/>
    </source>
</evidence>
<comment type="caution">
    <text evidence="5">The sequence shown here is derived from an EMBL/GenBank/DDBJ whole genome shotgun (WGS) entry which is preliminary data.</text>
</comment>
<keyword evidence="2" id="KW-0539">Nucleus</keyword>
<gene>
    <name evidence="5" type="ORF">IAR55_002631</name>
</gene>
<dbReference type="GeneID" id="92179889"/>
<feature type="compositionally biased region" description="Basic and acidic residues" evidence="3">
    <location>
        <begin position="86"/>
        <end position="97"/>
    </location>
</feature>
<evidence type="ECO:0000256" key="1">
    <source>
        <dbReference type="ARBA" id="ARBA00004123"/>
    </source>
</evidence>
<dbReference type="RefSeq" id="XP_066803245.1">
    <property type="nucleotide sequence ID" value="XM_066945744.1"/>
</dbReference>
<dbReference type="AlphaFoldDB" id="A0AAW0YZ58"/>
<dbReference type="PANTHER" id="PTHR31001:SF90">
    <property type="entry name" value="CENTROMERE DNA-BINDING PROTEIN COMPLEX CBF3 SUBUNIT B"/>
    <property type="match status" value="1"/>
</dbReference>
<dbReference type="EMBL" id="JBCAWK010000005">
    <property type="protein sequence ID" value="KAK8858404.1"/>
    <property type="molecule type" value="Genomic_DNA"/>
</dbReference>
<dbReference type="Proteomes" id="UP001388673">
    <property type="component" value="Unassembled WGS sequence"/>
</dbReference>
<dbReference type="CDD" id="cd12148">
    <property type="entry name" value="fungal_TF_MHR"/>
    <property type="match status" value="1"/>
</dbReference>
<evidence type="ECO:0000313" key="5">
    <source>
        <dbReference type="EMBL" id="KAK8858404.1"/>
    </source>
</evidence>
<dbReference type="InterPro" id="IPR036864">
    <property type="entry name" value="Zn2-C6_fun-type_DNA-bd_sf"/>
</dbReference>
<feature type="region of interest" description="Disordered" evidence="3">
    <location>
        <begin position="573"/>
        <end position="605"/>
    </location>
</feature>
<dbReference type="SUPFAM" id="SSF57701">
    <property type="entry name" value="Zn2/Cys6 DNA-binding domain"/>
    <property type="match status" value="1"/>
</dbReference>
<dbReference type="PROSITE" id="PS50048">
    <property type="entry name" value="ZN2_CY6_FUNGAL_2"/>
    <property type="match status" value="1"/>
</dbReference>
<sequence length="663" mass="73174">MDSSFVKISQRPAKSCTECIRRKTRCNKQIPCDLCSKRGVSHLCRLESNYVPVPSPSPLSEIDALRQGVYAEIEVLRRRIVELEKASGRRSESRNRTDGGGGGEETDAATTLEFFALGLDRRLGGEDDAVPPIARQPRQIHSHILPDPLPTPPERVTDSLLPRHIVTPILEFHQQGVYWQHACIYFPRFWEEVAVFYNAVDNGGWGRVDGTWTALFFVLQAIAVHQMTDENAVACGLNEADRFVLPTALIDSAMAAFNHGNFLSRPTIYSCQAIAILALCGHNVCESDLLSSLLAIGIKLAQTLNLHSLGRAREKSVIDWELGKRVWWSLTMEDWFAIPFRGVWSVQPDHFDTPLPSNCHDSDLASGHNPTRPESEATVGLCRLHFKALFTVCATDLHRPSESADKIRHLITLLPQPSPAQPPWTSNMRHYLLISASHKILTIYRAFLARGGTLAERSKAQTECVKAAEAIIEEMNTQSGSQALWTIPYHTLAAGVVLALEMIASKGKKDGTEARRRDYVAKAMWALERLSPTSRIARRGLQVLTDLMREVEANGKRRRGSEDMAKMVKKIRLPDDVLPESSPSTPVAPTPSVDSTLIPDPISGSGSNGVNFSPGMFEWSQQETNALLASLQEAIPDVGRLFDGSLGSFGWGEHTFGPGLGPS</sequence>
<evidence type="ECO:0000313" key="6">
    <source>
        <dbReference type="Proteomes" id="UP001388673"/>
    </source>
</evidence>
<dbReference type="CDD" id="cd00067">
    <property type="entry name" value="GAL4"/>
    <property type="match status" value="1"/>
</dbReference>
<evidence type="ECO:0000256" key="2">
    <source>
        <dbReference type="ARBA" id="ARBA00023242"/>
    </source>
</evidence>
<feature type="compositionally biased region" description="Low complexity" evidence="3">
    <location>
        <begin position="579"/>
        <end position="596"/>
    </location>
</feature>
<dbReference type="GO" id="GO:0008270">
    <property type="term" value="F:zinc ion binding"/>
    <property type="evidence" value="ECO:0007669"/>
    <property type="project" value="InterPro"/>
</dbReference>
<dbReference type="GO" id="GO:0000981">
    <property type="term" value="F:DNA-binding transcription factor activity, RNA polymerase II-specific"/>
    <property type="evidence" value="ECO:0007669"/>
    <property type="project" value="InterPro"/>
</dbReference>
<protein>
    <recommendedName>
        <fullName evidence="4">Zn(2)-C6 fungal-type domain-containing protein</fullName>
    </recommendedName>
</protein>
<proteinExistence type="predicted"/>
<name>A0AAW0YZ58_9TREE</name>
<evidence type="ECO:0000259" key="4">
    <source>
        <dbReference type="PROSITE" id="PS50048"/>
    </source>
</evidence>